<dbReference type="OrthoDB" id="9805799at2"/>
<dbReference type="Proteomes" id="UP000298246">
    <property type="component" value="Unassembled WGS sequence"/>
</dbReference>
<feature type="region of interest" description="Disordered" evidence="2">
    <location>
        <begin position="51"/>
        <end position="76"/>
    </location>
</feature>
<keyword evidence="3" id="KW-0812">Transmembrane</keyword>
<evidence type="ECO:0000256" key="3">
    <source>
        <dbReference type="SAM" id="Phobius"/>
    </source>
</evidence>
<comment type="caution">
    <text evidence="5">The sequence shown here is derived from an EMBL/GenBank/DDBJ whole genome shotgun (WGS) entry which is preliminary data.</text>
</comment>
<dbReference type="PANTHER" id="PTHR21666:SF289">
    <property type="entry name" value="L-ALA--D-GLU ENDOPEPTIDASE"/>
    <property type="match status" value="1"/>
</dbReference>
<accession>A0A4Y8Q935</accession>
<feature type="region of interest" description="Disordered" evidence="2">
    <location>
        <begin position="107"/>
        <end position="147"/>
    </location>
</feature>
<protein>
    <recommendedName>
        <fullName evidence="4">M23ase beta-sheet core domain-containing protein</fullName>
    </recommendedName>
</protein>
<dbReference type="PANTHER" id="PTHR21666">
    <property type="entry name" value="PEPTIDASE-RELATED"/>
    <property type="match status" value="1"/>
</dbReference>
<keyword evidence="6" id="KW-1185">Reference proteome</keyword>
<gene>
    <name evidence="5" type="ORF">B5M42_03885</name>
</gene>
<feature type="transmembrane region" description="Helical" evidence="3">
    <location>
        <begin position="21"/>
        <end position="45"/>
    </location>
</feature>
<evidence type="ECO:0000256" key="1">
    <source>
        <dbReference type="ARBA" id="ARBA00022729"/>
    </source>
</evidence>
<evidence type="ECO:0000256" key="2">
    <source>
        <dbReference type="SAM" id="MobiDB-lite"/>
    </source>
</evidence>
<dbReference type="RefSeq" id="WP_134749921.1">
    <property type="nucleotide sequence ID" value="NZ_MYFO02000007.1"/>
</dbReference>
<dbReference type="EMBL" id="MYFO01000003">
    <property type="protein sequence ID" value="TFE90973.1"/>
    <property type="molecule type" value="Genomic_DNA"/>
</dbReference>
<keyword evidence="3" id="KW-1133">Transmembrane helix</keyword>
<dbReference type="InterPro" id="IPR016047">
    <property type="entry name" value="M23ase_b-sheet_dom"/>
</dbReference>
<evidence type="ECO:0000259" key="4">
    <source>
        <dbReference type="Pfam" id="PF01551"/>
    </source>
</evidence>
<dbReference type="GO" id="GO:0004222">
    <property type="term" value="F:metalloendopeptidase activity"/>
    <property type="evidence" value="ECO:0007669"/>
    <property type="project" value="TreeGrafter"/>
</dbReference>
<evidence type="ECO:0000313" key="5">
    <source>
        <dbReference type="EMBL" id="TFE90973.1"/>
    </source>
</evidence>
<feature type="compositionally biased region" description="Low complexity" evidence="2">
    <location>
        <begin position="134"/>
        <end position="145"/>
    </location>
</feature>
<name>A0A4Y8Q935_9BACL</name>
<dbReference type="SUPFAM" id="SSF110296">
    <property type="entry name" value="Oligoxyloglucan reducing end-specific cellobiohydrolase"/>
    <property type="match status" value="1"/>
</dbReference>
<reference evidence="5 6" key="1">
    <citation type="submission" date="2017-03" db="EMBL/GenBank/DDBJ databases">
        <title>Isolation of Levoglucosan Utilizing Bacteria.</title>
        <authorList>
            <person name="Arya A.S."/>
        </authorList>
    </citation>
    <scope>NUCLEOTIDE SEQUENCE [LARGE SCALE GENOMIC DNA]</scope>
    <source>
        <strain evidence="5 6">MEC069</strain>
    </source>
</reference>
<dbReference type="AlphaFoldDB" id="A0A4Y8Q935"/>
<evidence type="ECO:0000313" key="6">
    <source>
        <dbReference type="Proteomes" id="UP000298246"/>
    </source>
</evidence>
<feature type="domain" description="M23ase beta-sheet core" evidence="4">
    <location>
        <begin position="395"/>
        <end position="489"/>
    </location>
</feature>
<dbReference type="SUPFAM" id="SSF51261">
    <property type="entry name" value="Duplicated hybrid motif"/>
    <property type="match status" value="1"/>
</dbReference>
<proteinExistence type="predicted"/>
<dbReference type="Pfam" id="PF01551">
    <property type="entry name" value="Peptidase_M23"/>
    <property type="match status" value="1"/>
</dbReference>
<dbReference type="InterPro" id="IPR050570">
    <property type="entry name" value="Cell_wall_metabolism_enzyme"/>
</dbReference>
<organism evidence="5 6">
    <name type="scientific">Paenibacillus athensensis</name>
    <dbReference type="NCBI Taxonomy" id="1967502"/>
    <lineage>
        <taxon>Bacteria</taxon>
        <taxon>Bacillati</taxon>
        <taxon>Bacillota</taxon>
        <taxon>Bacilli</taxon>
        <taxon>Bacillales</taxon>
        <taxon>Paenibacillaceae</taxon>
        <taxon>Paenibacillus</taxon>
    </lineage>
</organism>
<dbReference type="Gene3D" id="2.70.70.10">
    <property type="entry name" value="Glucose Permease (Domain IIA)"/>
    <property type="match status" value="1"/>
</dbReference>
<dbReference type="CDD" id="cd12797">
    <property type="entry name" value="M23_peptidase"/>
    <property type="match status" value="1"/>
</dbReference>
<sequence length="510" mass="53879">MDARSRSRSNRGPLSRLRSGRYWLGVSVASFAAAAIITVGCGLWLQRTDAPAAGPPTASAQPSAQPKAAGPPSLLDFHMQDLDRGWARYSDGVRVTVDGGAHWSAGEAASESVDGAGGANAGEAGSESAGGAGSESVGEASSPSADELARTAALGFGPPAPGTAPAAIDREGRSYAVRQFQGLTDRVAWARSVPSGAPDSAAVLLVTTDGGHHWLDPASPEAAGGLALERERQRGIVREAALYASPEAARRAMQSAWTLLPDTASPGDAVLVRSSAAGEVAWQGKTYKLQPFGAGFYVYLPMSMQAKPGTYTIGGAKLTVKAKTFDTQRIQVTEQMESMRQETERIQADQRKIDAARSRSEPVFLFTGPFMQPIEGILTTPFGFTRYVNGKYDSTHQAIDLAADEGTPVKATNDGVVALAESLYLTGNSVYIDHGMSLFSQYIHMSKLLVKAGDKVKRGDVIGLVGTTGFSTGPHLHFTFWAHNVPVNPNLFFNTQPLQWSAPDAQEASR</sequence>
<feature type="compositionally biased region" description="Low complexity" evidence="2">
    <location>
        <begin position="51"/>
        <end position="72"/>
    </location>
</feature>
<dbReference type="InterPro" id="IPR011055">
    <property type="entry name" value="Dup_hybrid_motif"/>
</dbReference>
<keyword evidence="1" id="KW-0732">Signal</keyword>
<keyword evidence="3" id="KW-0472">Membrane</keyword>